<dbReference type="EMBL" id="CP063362">
    <property type="protein sequence ID" value="QRG08817.1"/>
    <property type="molecule type" value="Genomic_DNA"/>
</dbReference>
<dbReference type="Pfam" id="PF04860">
    <property type="entry name" value="Phage_portal"/>
    <property type="match status" value="1"/>
</dbReference>
<dbReference type="Gene3D" id="3.40.140.120">
    <property type="match status" value="1"/>
</dbReference>
<dbReference type="RefSeq" id="WP_203195731.1">
    <property type="nucleotide sequence ID" value="NZ_CP063362.1"/>
</dbReference>
<keyword evidence="3" id="KW-1185">Reference proteome</keyword>
<feature type="region of interest" description="Disordered" evidence="1">
    <location>
        <begin position="387"/>
        <end position="423"/>
    </location>
</feature>
<dbReference type="NCBIfam" id="TIGR01537">
    <property type="entry name" value="portal_HK97"/>
    <property type="match status" value="1"/>
</dbReference>
<organism evidence="2 3">
    <name type="scientific">Xanthobacter dioxanivorans</name>
    <dbReference type="NCBI Taxonomy" id="2528964"/>
    <lineage>
        <taxon>Bacteria</taxon>
        <taxon>Pseudomonadati</taxon>
        <taxon>Pseudomonadota</taxon>
        <taxon>Alphaproteobacteria</taxon>
        <taxon>Hyphomicrobiales</taxon>
        <taxon>Xanthobacteraceae</taxon>
        <taxon>Xanthobacter</taxon>
    </lineage>
</organism>
<evidence type="ECO:0000313" key="2">
    <source>
        <dbReference type="EMBL" id="QRG08817.1"/>
    </source>
</evidence>
<dbReference type="AlphaFoldDB" id="A0A974PS64"/>
<reference evidence="2 3" key="1">
    <citation type="submission" date="2020-10" db="EMBL/GenBank/DDBJ databases">
        <title>Degradation of 1,4-Dioxane by Xanthobacter sp. YN2, via a Novel Group-2 Soluble Di-Iron Monooxygenase.</title>
        <authorList>
            <person name="Ma F."/>
            <person name="Wang Y."/>
            <person name="Yang J."/>
            <person name="Guo H."/>
            <person name="Su D."/>
            <person name="Yu L."/>
        </authorList>
    </citation>
    <scope>NUCLEOTIDE SEQUENCE [LARGE SCALE GENOMIC DNA]</scope>
    <source>
        <strain evidence="2 3">YN2</strain>
    </source>
</reference>
<gene>
    <name evidence="2" type="ORF">EZH22_11350</name>
</gene>
<dbReference type="KEGG" id="xdi:EZH22_11350"/>
<evidence type="ECO:0000313" key="3">
    <source>
        <dbReference type="Proteomes" id="UP000596427"/>
    </source>
</evidence>
<name>A0A974PS64_9HYPH</name>
<dbReference type="InterPro" id="IPR006944">
    <property type="entry name" value="Phage/GTA_portal"/>
</dbReference>
<accession>A0A974PS64</accession>
<proteinExistence type="predicted"/>
<sequence>MGIFDLFRRNREAADEVKAAPSRPAPSPLTSTDAAWLWQLIGAPASDAGTLQVTVNEETAMNCTAVRAAVQAIAEAVGQLPLVTYKRGEDGAKDRATDHPIYSVLRNRVSEIHSAQWFKEQLTRDALLYGNGYALINRSGDYVELWRLSPAAVTVELDQITWAPVYKVRHGDNRETIYQPSEIFHLMGPSLNGYSGASPIQQGKGAIELAMLLEEHGKALFRNRARPDGLFSLETSNKEATTANRDGLKTALAGRNNYSALIGVGIAKYIPISFTSVDSQFLELRRFSVTEIARLFRVPPHMLFDLERGTWANTSEMGAEFLTYSLRPWLARWENEVAMKLFSEAERDTYFAEFLADDLTRMDIAARADAYGKLITARVLNPNEARARENLPPYADGKAFVNPNTTSSTSPDNRNNDGLPGNA</sequence>
<dbReference type="Proteomes" id="UP000596427">
    <property type="component" value="Chromosome"/>
</dbReference>
<dbReference type="Gene3D" id="1.20.1270.210">
    <property type="match status" value="1"/>
</dbReference>
<feature type="compositionally biased region" description="Polar residues" evidence="1">
    <location>
        <begin position="402"/>
        <end position="413"/>
    </location>
</feature>
<evidence type="ECO:0000256" key="1">
    <source>
        <dbReference type="SAM" id="MobiDB-lite"/>
    </source>
</evidence>
<dbReference type="InterPro" id="IPR006427">
    <property type="entry name" value="Portal_HK97"/>
</dbReference>
<dbReference type="Gene3D" id="3.30.1120.70">
    <property type="match status" value="1"/>
</dbReference>
<protein>
    <submittedName>
        <fullName evidence="2">Phage portal protein</fullName>
    </submittedName>
</protein>